<dbReference type="InterPro" id="IPR011041">
    <property type="entry name" value="Quinoprot_gluc/sorb_DH_b-prop"/>
</dbReference>
<dbReference type="EMBL" id="CP063458">
    <property type="protein sequence ID" value="QOV88697.1"/>
    <property type="molecule type" value="Genomic_DNA"/>
</dbReference>
<dbReference type="SUPFAM" id="SSF50952">
    <property type="entry name" value="Soluble quinoprotein glucose dehydrogenase"/>
    <property type="match status" value="1"/>
</dbReference>
<keyword evidence="2" id="KW-1133">Transmembrane helix</keyword>
<gene>
    <name evidence="4" type="ORF">IPV69_21055</name>
</gene>
<protein>
    <submittedName>
        <fullName evidence="4">PQQ-dependent sugar dehydrogenase</fullName>
    </submittedName>
</protein>
<dbReference type="InterPro" id="IPR012938">
    <property type="entry name" value="Glc/Sorbosone_DH"/>
</dbReference>
<dbReference type="KEGG" id="hbs:IPV69_21055"/>
<feature type="domain" description="Glucose/Sorbosone dehydrogenase" evidence="3">
    <location>
        <begin position="208"/>
        <end position="465"/>
    </location>
</feature>
<name>A0A7M2WT60_9BACT</name>
<dbReference type="PANTHER" id="PTHR19328:SF75">
    <property type="entry name" value="ALDOSE SUGAR DEHYDROGENASE YLII"/>
    <property type="match status" value="1"/>
</dbReference>
<feature type="transmembrane region" description="Helical" evidence="2">
    <location>
        <begin position="29"/>
        <end position="51"/>
    </location>
</feature>
<keyword evidence="5" id="KW-1185">Reference proteome</keyword>
<evidence type="ECO:0000313" key="5">
    <source>
        <dbReference type="Proteomes" id="UP000593765"/>
    </source>
</evidence>
<dbReference type="Proteomes" id="UP000593765">
    <property type="component" value="Chromosome"/>
</dbReference>
<dbReference type="RefSeq" id="WP_206291697.1">
    <property type="nucleotide sequence ID" value="NZ_CP063458.1"/>
</dbReference>
<dbReference type="Gene3D" id="2.120.10.30">
    <property type="entry name" value="TolB, C-terminal domain"/>
    <property type="match status" value="1"/>
</dbReference>
<reference evidence="4 5" key="1">
    <citation type="submission" date="2020-10" db="EMBL/GenBank/DDBJ databases">
        <title>Wide distribution of Phycisphaera-like planctomycetes from WD2101 soil group in peatlands and genome analysis of the first cultivated representative.</title>
        <authorList>
            <person name="Dedysh S.N."/>
            <person name="Beletsky A.V."/>
            <person name="Ivanova A."/>
            <person name="Kulichevskaya I.S."/>
            <person name="Suzina N.E."/>
            <person name="Philippov D.A."/>
            <person name="Rakitin A.L."/>
            <person name="Mardanov A.V."/>
            <person name="Ravin N.V."/>
        </authorList>
    </citation>
    <scope>NUCLEOTIDE SEQUENCE [LARGE SCALE GENOMIC DNA]</scope>
    <source>
        <strain evidence="4 5">M1803</strain>
    </source>
</reference>
<keyword evidence="2" id="KW-0812">Transmembrane</keyword>
<dbReference type="Pfam" id="PF07995">
    <property type="entry name" value="GSDH"/>
    <property type="match status" value="1"/>
</dbReference>
<evidence type="ECO:0000313" key="4">
    <source>
        <dbReference type="EMBL" id="QOV88697.1"/>
    </source>
</evidence>
<accession>A0A7M2WT60</accession>
<keyword evidence="2" id="KW-0472">Membrane</keyword>
<proteinExistence type="predicted"/>
<organism evidence="4 5">
    <name type="scientific">Humisphaera borealis</name>
    <dbReference type="NCBI Taxonomy" id="2807512"/>
    <lineage>
        <taxon>Bacteria</taxon>
        <taxon>Pseudomonadati</taxon>
        <taxon>Planctomycetota</taxon>
        <taxon>Phycisphaerae</taxon>
        <taxon>Tepidisphaerales</taxon>
        <taxon>Tepidisphaeraceae</taxon>
        <taxon>Humisphaera</taxon>
    </lineage>
</organism>
<evidence type="ECO:0000259" key="3">
    <source>
        <dbReference type="Pfam" id="PF07995"/>
    </source>
</evidence>
<dbReference type="AlphaFoldDB" id="A0A7M2WT60"/>
<sequence>MTAFSPSKPDESSKGREQPTRTGGRRRKLWIAALAVLLALSLIVAPFLFYLRGSGIKTSVLNNVVPGYAKLEHPFVTTARPNPSEGVISCNSFIAVDVMLPNAGYVVDAATVNSGSVRLIRKLDSWIVPARVNTSAAGDALVLQPEQALSPNTYYRFEILPALKDTAGASFKPFRTGFTTGGAGEASTMPVAFEKIELPLTAGRMYTAVAVGPDGDLYAATYTGDLLRCSLHSDGTIASVDVIETVHRANGGDRLITGICFDPDSTPGAPVLYVSHGQSTRTAADDWTGKLSRLTGATLDHYQDVLVGFPRAARDHLNNQPAFGPDGALYLPNGSNSAMGDADATWGNRPERKLSACVMRIDLAAIGQRTIDIRTDDGGGPYNPFAPGAPVTVYASGVRNAYDLVWTRDGKLMAPINGSAAGGNTPESPKRDIPALHNVRLTIPDHLARIEPGRYYGHPNPSRGEYVLMGGNPTDGIDPIEVNRYPVGILPQSRWKPPVAEFGSNISPCGIIEYKGSGRTLPIDGALMVCRYSGGKDVCLFLPGRDGSFGEMVTGIDGLFGFADPLDLVQHPVNGHLYVAEFGGKRVTLLRAKPQGVSSRVYREKVGLGMGLHETPAGKHIAKPEGDDARED</sequence>
<evidence type="ECO:0000256" key="1">
    <source>
        <dbReference type="SAM" id="MobiDB-lite"/>
    </source>
</evidence>
<feature type="compositionally biased region" description="Basic and acidic residues" evidence="1">
    <location>
        <begin position="8"/>
        <end position="19"/>
    </location>
</feature>
<dbReference type="PANTHER" id="PTHR19328">
    <property type="entry name" value="HEDGEHOG-INTERACTING PROTEIN"/>
    <property type="match status" value="1"/>
</dbReference>
<evidence type="ECO:0000256" key="2">
    <source>
        <dbReference type="SAM" id="Phobius"/>
    </source>
</evidence>
<feature type="region of interest" description="Disordered" evidence="1">
    <location>
        <begin position="1"/>
        <end position="22"/>
    </location>
</feature>
<dbReference type="InterPro" id="IPR011042">
    <property type="entry name" value="6-blade_b-propeller_TolB-like"/>
</dbReference>